<evidence type="ECO:0000313" key="1">
    <source>
        <dbReference type="EMBL" id="QJA64087.1"/>
    </source>
</evidence>
<reference evidence="1" key="1">
    <citation type="submission" date="2020-03" db="EMBL/GenBank/DDBJ databases">
        <title>The deep terrestrial virosphere.</title>
        <authorList>
            <person name="Holmfeldt K."/>
            <person name="Nilsson E."/>
            <person name="Simone D."/>
            <person name="Lopez-Fernandez M."/>
            <person name="Wu X."/>
            <person name="de Brujin I."/>
            <person name="Lundin D."/>
            <person name="Andersson A."/>
            <person name="Bertilsson S."/>
            <person name="Dopson M."/>
        </authorList>
    </citation>
    <scope>NUCLEOTIDE SEQUENCE</scope>
    <source>
        <strain evidence="2">MM415A00726</strain>
        <strain evidence="1">MM415B00544</strain>
    </source>
</reference>
<name>A0A6M3J4I3_9ZZZZ</name>
<proteinExistence type="predicted"/>
<organism evidence="1">
    <name type="scientific">viral metagenome</name>
    <dbReference type="NCBI Taxonomy" id="1070528"/>
    <lineage>
        <taxon>unclassified sequences</taxon>
        <taxon>metagenomes</taxon>
        <taxon>organismal metagenomes</taxon>
    </lineage>
</organism>
<accession>A0A6M3J4I3</accession>
<dbReference type="AlphaFoldDB" id="A0A6M3J4I3"/>
<dbReference type="EMBL" id="MT142420">
    <property type="protein sequence ID" value="QJA80402.1"/>
    <property type="molecule type" value="Genomic_DNA"/>
</dbReference>
<sequence>MIDLRDMGTGTENDILNRLPIGRWVIIRDDDAATVGDPCWLAGQGNMEKIQTAHEAFGGTVSSIFEVNIVTGNRPGPPGHERQSMETKTLTIRIPIDLWRALKHLQADGEIESINAAAVIGLERIVPDNYRDRGGAE</sequence>
<evidence type="ECO:0000313" key="2">
    <source>
        <dbReference type="EMBL" id="QJA80402.1"/>
    </source>
</evidence>
<dbReference type="EMBL" id="MT141512">
    <property type="protein sequence ID" value="QJA64087.1"/>
    <property type="molecule type" value="Genomic_DNA"/>
</dbReference>
<gene>
    <name evidence="2" type="ORF">MM415A00726_0015</name>
    <name evidence="1" type="ORF">MM415B00544_0032</name>
</gene>
<protein>
    <submittedName>
        <fullName evidence="1">Uncharacterized protein</fullName>
    </submittedName>
</protein>